<feature type="transmembrane region" description="Helical" evidence="8">
    <location>
        <begin position="20"/>
        <end position="39"/>
    </location>
</feature>
<evidence type="ECO:0000313" key="11">
    <source>
        <dbReference type="EMBL" id="CAD8701457.1"/>
    </source>
</evidence>
<proteinExistence type="inferred from homology"/>
<keyword evidence="6" id="KW-0496">Mitochondrion</keyword>
<evidence type="ECO:0000256" key="7">
    <source>
        <dbReference type="ARBA" id="ARBA00023136"/>
    </source>
</evidence>
<dbReference type="GO" id="GO:0005743">
    <property type="term" value="C:mitochondrial inner membrane"/>
    <property type="evidence" value="ECO:0007669"/>
    <property type="project" value="UniProtKB-SubCell"/>
</dbReference>
<evidence type="ECO:0000256" key="1">
    <source>
        <dbReference type="ARBA" id="ARBA00004434"/>
    </source>
</evidence>
<name>A0A6U3F1Y2_9CHLO</name>
<evidence type="ECO:0000313" key="10">
    <source>
        <dbReference type="EMBL" id="CAD8701456.1"/>
    </source>
</evidence>
<gene>
    <name evidence="9" type="ORF">MANT1106_LOCUS4137</name>
    <name evidence="10" type="ORF">MANT1106_LOCUS4138</name>
    <name evidence="11" type="ORF">MANT1106_LOCUS4139</name>
</gene>
<keyword evidence="5 8" id="KW-1133">Transmembrane helix</keyword>
<evidence type="ECO:0000256" key="4">
    <source>
        <dbReference type="ARBA" id="ARBA00022792"/>
    </source>
</evidence>
<organism evidence="11">
    <name type="scientific">Mantoniella antarctica</name>
    <dbReference type="NCBI Taxonomy" id="81844"/>
    <lineage>
        <taxon>Eukaryota</taxon>
        <taxon>Viridiplantae</taxon>
        <taxon>Chlorophyta</taxon>
        <taxon>Mamiellophyceae</taxon>
        <taxon>Mamiellales</taxon>
        <taxon>Mamiellaceae</taxon>
        <taxon>Mantoniella</taxon>
    </lineage>
</organism>
<dbReference type="EMBL" id="HBFC01007318">
    <property type="protein sequence ID" value="CAD8701456.1"/>
    <property type="molecule type" value="Transcribed_RNA"/>
</dbReference>
<reference evidence="11" key="1">
    <citation type="submission" date="2021-01" db="EMBL/GenBank/DDBJ databases">
        <authorList>
            <person name="Corre E."/>
            <person name="Pelletier E."/>
            <person name="Niang G."/>
            <person name="Scheremetjew M."/>
            <person name="Finn R."/>
            <person name="Kale V."/>
            <person name="Holt S."/>
            <person name="Cochrane G."/>
            <person name="Meng A."/>
            <person name="Brown T."/>
            <person name="Cohen L."/>
        </authorList>
    </citation>
    <scope>NUCLEOTIDE SEQUENCE</scope>
    <source>
        <strain evidence="11">SL-175</strain>
    </source>
</reference>
<accession>A0A6U3F1Y2</accession>
<evidence type="ECO:0000256" key="8">
    <source>
        <dbReference type="SAM" id="Phobius"/>
    </source>
</evidence>
<keyword evidence="3 8" id="KW-0812">Transmembrane</keyword>
<evidence type="ECO:0000256" key="5">
    <source>
        <dbReference type="ARBA" id="ARBA00022989"/>
    </source>
</evidence>
<comment type="similarity">
    <text evidence="2">Belongs to the COX16 family.</text>
</comment>
<keyword evidence="4" id="KW-0999">Mitochondrion inner membrane</keyword>
<evidence type="ECO:0000256" key="3">
    <source>
        <dbReference type="ARBA" id="ARBA00022692"/>
    </source>
</evidence>
<dbReference type="AlphaFoldDB" id="A0A6U3F1Y2"/>
<sequence length="122" mass="13614">MLNAGGAQRGRASHWVTSGLPFLAFIVAGSVGVSVLLQGRNDVRDAKKSVNDLRAPATMQGLKKRSKKFDLETEHERTMKQHLDSIDNYELVALVRPGEEALAVEKRPWFGDVKKWFSKPKP</sequence>
<protein>
    <submittedName>
        <fullName evidence="11">Uncharacterized protein</fullName>
    </submittedName>
</protein>
<dbReference type="EMBL" id="HBFC01007317">
    <property type="protein sequence ID" value="CAD8701455.1"/>
    <property type="molecule type" value="Transcribed_RNA"/>
</dbReference>
<keyword evidence="7 8" id="KW-0472">Membrane</keyword>
<evidence type="ECO:0000256" key="6">
    <source>
        <dbReference type="ARBA" id="ARBA00023128"/>
    </source>
</evidence>
<dbReference type="EMBL" id="HBFC01007320">
    <property type="protein sequence ID" value="CAD8701457.1"/>
    <property type="molecule type" value="Transcribed_RNA"/>
</dbReference>
<evidence type="ECO:0000313" key="9">
    <source>
        <dbReference type="EMBL" id="CAD8701455.1"/>
    </source>
</evidence>
<dbReference type="Pfam" id="PF14138">
    <property type="entry name" value="COX16"/>
    <property type="match status" value="1"/>
</dbReference>
<dbReference type="InterPro" id="IPR020164">
    <property type="entry name" value="Cyt_c_Oxase_assmbl_COX16"/>
</dbReference>
<evidence type="ECO:0000256" key="2">
    <source>
        <dbReference type="ARBA" id="ARBA00008370"/>
    </source>
</evidence>
<comment type="subcellular location">
    <subcellularLocation>
        <location evidence="1">Mitochondrion inner membrane</location>
        <topology evidence="1">Single-pass membrane protein</topology>
    </subcellularLocation>
</comment>